<evidence type="ECO:0000313" key="1">
    <source>
        <dbReference type="EMBL" id="OAD65681.1"/>
    </source>
</evidence>
<dbReference type="InParanoid" id="A0A162ZBQ9"/>
<dbReference type="Proteomes" id="UP000077315">
    <property type="component" value="Unassembled WGS sequence"/>
</dbReference>
<name>A0A162ZBQ9_PHYB8</name>
<dbReference type="AlphaFoldDB" id="A0A162ZBQ9"/>
<protein>
    <submittedName>
        <fullName evidence="1">Uncharacterized protein</fullName>
    </submittedName>
</protein>
<organism evidence="1 2">
    <name type="scientific">Phycomyces blakesleeanus (strain ATCC 8743b / DSM 1359 / FGSC 10004 / NBRC 33097 / NRRL 1555)</name>
    <dbReference type="NCBI Taxonomy" id="763407"/>
    <lineage>
        <taxon>Eukaryota</taxon>
        <taxon>Fungi</taxon>
        <taxon>Fungi incertae sedis</taxon>
        <taxon>Mucoromycota</taxon>
        <taxon>Mucoromycotina</taxon>
        <taxon>Mucoromycetes</taxon>
        <taxon>Mucorales</taxon>
        <taxon>Phycomycetaceae</taxon>
        <taxon>Phycomyces</taxon>
    </lineage>
</organism>
<evidence type="ECO:0000313" key="2">
    <source>
        <dbReference type="Proteomes" id="UP000077315"/>
    </source>
</evidence>
<sequence>MPNSQPKILPSSSKISQIIIIEIGIETGIEIDKTVTDSLNLVLLKKKYSSSNIHSIHFNKLKTNLQRKRIIHFITDFNQRELQIKRFGTKVLKQTLEVSCPDTRQTNIKIRNNVRGALIFFTKRFFKTFLAYSIKFRS</sequence>
<gene>
    <name evidence="1" type="ORF">PHYBLDRAFT_72405</name>
</gene>
<dbReference type="EMBL" id="KV441008">
    <property type="protein sequence ID" value="OAD65681.1"/>
    <property type="molecule type" value="Genomic_DNA"/>
</dbReference>
<dbReference type="RefSeq" id="XP_018283721.1">
    <property type="nucleotide sequence ID" value="XM_018442652.1"/>
</dbReference>
<keyword evidence="2" id="KW-1185">Reference proteome</keyword>
<proteinExistence type="predicted"/>
<reference evidence="2" key="1">
    <citation type="submission" date="2015-06" db="EMBL/GenBank/DDBJ databases">
        <title>Expansion of signal transduction pathways in fungi by whole-genome duplication.</title>
        <authorList>
            <consortium name="DOE Joint Genome Institute"/>
            <person name="Corrochano L.M."/>
            <person name="Kuo A."/>
            <person name="Marcet-Houben M."/>
            <person name="Polaino S."/>
            <person name="Salamov A."/>
            <person name="Villalobos J.M."/>
            <person name="Alvarez M.I."/>
            <person name="Avalos J."/>
            <person name="Benito E.P."/>
            <person name="Benoit I."/>
            <person name="Burger G."/>
            <person name="Camino L.P."/>
            <person name="Canovas D."/>
            <person name="Cerda-Olmedo E."/>
            <person name="Cheng J.-F."/>
            <person name="Dominguez A."/>
            <person name="Elias M."/>
            <person name="Eslava A.P."/>
            <person name="Glaser F."/>
            <person name="Grimwood J."/>
            <person name="Gutierrez G."/>
            <person name="Heitman J."/>
            <person name="Henrissat B."/>
            <person name="Iturriaga E.A."/>
            <person name="Lang B.F."/>
            <person name="Lavin J.L."/>
            <person name="Lee S."/>
            <person name="Li W."/>
            <person name="Lindquist E."/>
            <person name="Lopez-Garcia S."/>
            <person name="Luque E.M."/>
            <person name="Marcos A.T."/>
            <person name="Martin J."/>
            <person name="McCluskey K."/>
            <person name="Medina H.R."/>
            <person name="Miralles-Duran A."/>
            <person name="Miyazaki A."/>
            <person name="Munoz-Torres E."/>
            <person name="Oguiza J.A."/>
            <person name="Ohm R."/>
            <person name="Olmedo M."/>
            <person name="Orejas M."/>
            <person name="Ortiz-Castellanos L."/>
            <person name="Pisabarro A.G."/>
            <person name="Rodriguez-Romero J."/>
            <person name="Ruiz-Herrera J."/>
            <person name="Ruiz-Vazquez R."/>
            <person name="Sanz C."/>
            <person name="Schackwitz W."/>
            <person name="Schmutz J."/>
            <person name="Shahriari M."/>
            <person name="Shelest E."/>
            <person name="Silva-Franco F."/>
            <person name="Soanes D."/>
            <person name="Syed K."/>
            <person name="Tagua V.G."/>
            <person name="Talbot N.J."/>
            <person name="Thon M."/>
            <person name="De vries R.P."/>
            <person name="Wiebenga A."/>
            <person name="Yadav J.S."/>
            <person name="Braun E.L."/>
            <person name="Baker S."/>
            <person name="Garre V."/>
            <person name="Horwitz B."/>
            <person name="Torres-Martinez S."/>
            <person name="Idnurm A."/>
            <person name="Herrera-Estrella A."/>
            <person name="Gabaldon T."/>
            <person name="Grigoriev I.V."/>
        </authorList>
    </citation>
    <scope>NUCLEOTIDE SEQUENCE [LARGE SCALE GENOMIC DNA]</scope>
    <source>
        <strain evidence="2">NRRL 1555(-)</strain>
    </source>
</reference>
<dbReference type="GeneID" id="29003558"/>
<accession>A0A162ZBQ9</accession>
<dbReference type="VEuPathDB" id="FungiDB:PHYBLDRAFT_72405"/>